<organism evidence="2 3">
    <name type="scientific">Powellomyces hirtus</name>
    <dbReference type="NCBI Taxonomy" id="109895"/>
    <lineage>
        <taxon>Eukaryota</taxon>
        <taxon>Fungi</taxon>
        <taxon>Fungi incertae sedis</taxon>
        <taxon>Chytridiomycota</taxon>
        <taxon>Chytridiomycota incertae sedis</taxon>
        <taxon>Chytridiomycetes</taxon>
        <taxon>Spizellomycetales</taxon>
        <taxon>Powellomycetaceae</taxon>
        <taxon>Powellomyces</taxon>
    </lineage>
</organism>
<feature type="region of interest" description="Disordered" evidence="1">
    <location>
        <begin position="102"/>
        <end position="124"/>
    </location>
</feature>
<dbReference type="EMBL" id="QEAQ01000007">
    <property type="protein sequence ID" value="TPX61538.1"/>
    <property type="molecule type" value="Genomic_DNA"/>
</dbReference>
<evidence type="ECO:0000313" key="2">
    <source>
        <dbReference type="EMBL" id="TPX61538.1"/>
    </source>
</evidence>
<reference evidence="2 3" key="1">
    <citation type="journal article" date="2019" name="Sci. Rep.">
        <title>Comparative genomics of chytrid fungi reveal insights into the obligate biotrophic and pathogenic lifestyle of Synchytrium endobioticum.</title>
        <authorList>
            <person name="van de Vossenberg B.T.L.H."/>
            <person name="Warris S."/>
            <person name="Nguyen H.D.T."/>
            <person name="van Gent-Pelzer M.P.E."/>
            <person name="Joly D.L."/>
            <person name="van de Geest H.C."/>
            <person name="Bonants P.J.M."/>
            <person name="Smith D.S."/>
            <person name="Levesque C.A."/>
            <person name="van der Lee T.A.J."/>
        </authorList>
    </citation>
    <scope>NUCLEOTIDE SEQUENCE [LARGE SCALE GENOMIC DNA]</scope>
    <source>
        <strain evidence="2 3">CBS 809.83</strain>
    </source>
</reference>
<feature type="compositionally biased region" description="Polar residues" evidence="1">
    <location>
        <begin position="301"/>
        <end position="314"/>
    </location>
</feature>
<evidence type="ECO:0000313" key="3">
    <source>
        <dbReference type="Proteomes" id="UP000318582"/>
    </source>
</evidence>
<evidence type="ECO:0000256" key="1">
    <source>
        <dbReference type="SAM" id="MobiDB-lite"/>
    </source>
</evidence>
<dbReference type="AlphaFoldDB" id="A0A507EEB4"/>
<comment type="caution">
    <text evidence="2">The sequence shown here is derived from an EMBL/GenBank/DDBJ whole genome shotgun (WGS) entry which is preliminary data.</text>
</comment>
<accession>A0A507EEB4</accession>
<dbReference type="Proteomes" id="UP000318582">
    <property type="component" value="Unassembled WGS sequence"/>
</dbReference>
<feature type="compositionally biased region" description="Low complexity" evidence="1">
    <location>
        <begin position="250"/>
        <end position="274"/>
    </location>
</feature>
<feature type="region of interest" description="Disordered" evidence="1">
    <location>
        <begin position="153"/>
        <end position="350"/>
    </location>
</feature>
<feature type="compositionally biased region" description="Low complexity" evidence="1">
    <location>
        <begin position="164"/>
        <end position="176"/>
    </location>
</feature>
<protein>
    <submittedName>
        <fullName evidence="2">Uncharacterized protein</fullName>
    </submittedName>
</protein>
<name>A0A507EEB4_9FUNG</name>
<feature type="compositionally biased region" description="Polar residues" evidence="1">
    <location>
        <begin position="195"/>
        <end position="228"/>
    </location>
</feature>
<feature type="compositionally biased region" description="Low complexity" evidence="1">
    <location>
        <begin position="324"/>
        <end position="336"/>
    </location>
</feature>
<proteinExistence type="predicted"/>
<sequence>MGNCPSATASTCCPNSSWANGASRGLPSQLTFDYDEIDDLEFENLLNDPHGPNGAFGGGPRPSTALWNRIAALFRLRRQSVGGSLIPSGGFRVGGYQAVPTDGDQGELVPGPMPPSYHHHHHGMNNDEFLRHEEDAELMSNEQIRRITSFIHEQPRPQQPPPQASLSASSDQAVSAPPSPEHIDPNDPLAAFLSEGQTESVPAPASSITQTAVTASTRSQSPTQSEQTPKFPAARPMTTFTSFRPKKRTSASASSAASAAAAFGSSFAAPLDDGLPADDEGFGQYQTASSPRHDAVRVVDSQPQPEAFSRQTSDLDGGTEQGFTTPPEVEPEPATTDHTASDPLGSSHSY</sequence>
<keyword evidence="3" id="KW-1185">Reference proteome</keyword>
<gene>
    <name evidence="2" type="ORF">PhCBS80983_g01125</name>
</gene>